<reference evidence="1" key="1">
    <citation type="submission" date="2016-09" db="EMBL/GenBank/DDBJ databases">
        <authorList>
            <person name="Capua I."/>
            <person name="De Benedictis P."/>
            <person name="Joannis T."/>
            <person name="Lombin L.H."/>
            <person name="Cattoli G."/>
        </authorList>
    </citation>
    <scope>NUCLEOTIDE SEQUENCE</scope>
    <source>
        <strain evidence="1">B9</strain>
    </source>
</reference>
<accession>A0A1K0JUB3</accession>
<organism evidence="1">
    <name type="scientific">Cupriavidus necator</name>
    <name type="common">Alcaligenes eutrophus</name>
    <name type="synonym">Ralstonia eutropha</name>
    <dbReference type="NCBI Taxonomy" id="106590"/>
    <lineage>
        <taxon>Bacteria</taxon>
        <taxon>Pseudomonadati</taxon>
        <taxon>Pseudomonadota</taxon>
        <taxon>Betaproteobacteria</taxon>
        <taxon>Burkholderiales</taxon>
        <taxon>Burkholderiaceae</taxon>
        <taxon>Cupriavidus</taxon>
    </lineage>
</organism>
<dbReference type="EMBL" id="FMSH01000426">
    <property type="protein sequence ID" value="SCU88318.1"/>
    <property type="molecule type" value="Genomic_DNA"/>
</dbReference>
<proteinExistence type="predicted"/>
<gene>
    <name evidence="1" type="ORF">CNECB9_4820038</name>
</gene>
<protein>
    <submittedName>
        <fullName evidence="1">Uncharacterized protein</fullName>
    </submittedName>
</protein>
<name>A0A1K0JUB3_CUPNE</name>
<dbReference type="AlphaFoldDB" id="A0A1K0JUB3"/>
<evidence type="ECO:0000313" key="1">
    <source>
        <dbReference type="EMBL" id="SCU88318.1"/>
    </source>
</evidence>
<sequence length="69" mass="7046">MGRSCYAHQRAIPVPTSCPGGAAHLQGNPQGVSGSFSSLIQINLHSNLSGISPLVEPCARKTGTDDVAS</sequence>